<dbReference type="OrthoDB" id="1143019at2"/>
<gene>
    <name evidence="2" type="ORF">CJ263_02755</name>
</gene>
<evidence type="ECO:0008006" key="4">
    <source>
        <dbReference type="Google" id="ProtNLM"/>
    </source>
</evidence>
<dbReference type="Pfam" id="PF12412">
    <property type="entry name" value="DUF3667"/>
    <property type="match status" value="1"/>
</dbReference>
<sequence>MQCKNCDNSLRTDYSYCPDCGAKVIRNRLTIKNLWHDATERFFNLDNTFLITFKHLLTKPDKVIVGYLNGVRKKYLNPISYFTIAITLGGLFVYLSTEFFPDALDFSFLYPDADSIKESDKFALDLQKTINKYIFKYQSLFYIAMLPLLAFISKLVFINKKQFNFSEHFIIVIYGYSQMSIIVNSLYILVIWNSKLLYYISFFNLIFQILFFTWVYYKIYLLNWKQTLIKLIFFLIILCVLFVGIVVLSTLYILAFTDMFQNIQHK</sequence>
<feature type="transmembrane region" description="Helical" evidence="1">
    <location>
        <begin position="169"/>
        <end position="190"/>
    </location>
</feature>
<evidence type="ECO:0000256" key="1">
    <source>
        <dbReference type="SAM" id="Phobius"/>
    </source>
</evidence>
<organism evidence="2 3">
    <name type="scientific">Maribacter cobaltidurans</name>
    <dbReference type="NCBI Taxonomy" id="1178778"/>
    <lineage>
        <taxon>Bacteria</taxon>
        <taxon>Pseudomonadati</taxon>
        <taxon>Bacteroidota</taxon>
        <taxon>Flavobacteriia</taxon>
        <taxon>Flavobacteriales</taxon>
        <taxon>Flavobacteriaceae</taxon>
        <taxon>Maribacter</taxon>
    </lineage>
</organism>
<keyword evidence="1" id="KW-1133">Transmembrane helix</keyword>
<keyword evidence="3" id="KW-1185">Reference proteome</keyword>
<evidence type="ECO:0000313" key="2">
    <source>
        <dbReference type="EMBL" id="ASV29230.1"/>
    </source>
</evidence>
<feature type="transmembrane region" description="Helical" evidence="1">
    <location>
        <begin position="79"/>
        <end position="97"/>
    </location>
</feature>
<keyword evidence="1" id="KW-0472">Membrane</keyword>
<keyword evidence="1" id="KW-0812">Transmembrane</keyword>
<feature type="transmembrane region" description="Helical" evidence="1">
    <location>
        <begin position="139"/>
        <end position="157"/>
    </location>
</feature>
<feature type="transmembrane region" description="Helical" evidence="1">
    <location>
        <begin position="196"/>
        <end position="217"/>
    </location>
</feature>
<dbReference type="Proteomes" id="UP000215244">
    <property type="component" value="Chromosome"/>
</dbReference>
<dbReference type="InterPro" id="IPR022134">
    <property type="entry name" value="DUF3667"/>
</dbReference>
<protein>
    <recommendedName>
        <fullName evidence="4">DUF3667 domain-containing protein</fullName>
    </recommendedName>
</protein>
<reference evidence="2 3" key="1">
    <citation type="submission" date="2017-08" db="EMBL/GenBank/DDBJ databases">
        <title>The complete genome sequence of Maribacter sp. B1, isolated from deep-sea sediment.</title>
        <authorList>
            <person name="Wu Y.-H."/>
            <person name="Cheng H."/>
            <person name="Xu X.-W."/>
        </authorList>
    </citation>
    <scope>NUCLEOTIDE SEQUENCE [LARGE SCALE GENOMIC DNA]</scope>
    <source>
        <strain evidence="2 3">B1</strain>
    </source>
</reference>
<dbReference type="RefSeq" id="WP_094995863.1">
    <property type="nucleotide sequence ID" value="NZ_BMJL01000001.1"/>
</dbReference>
<proteinExistence type="predicted"/>
<evidence type="ECO:0000313" key="3">
    <source>
        <dbReference type="Proteomes" id="UP000215244"/>
    </source>
</evidence>
<name>A0A223V271_9FLAO</name>
<dbReference type="AlphaFoldDB" id="A0A223V271"/>
<accession>A0A223V271</accession>
<dbReference type="EMBL" id="CP022957">
    <property type="protein sequence ID" value="ASV29230.1"/>
    <property type="molecule type" value="Genomic_DNA"/>
</dbReference>
<dbReference type="KEGG" id="marb:CJ263_02755"/>
<feature type="transmembrane region" description="Helical" evidence="1">
    <location>
        <begin position="229"/>
        <end position="255"/>
    </location>
</feature>